<evidence type="ECO:0000256" key="5">
    <source>
        <dbReference type="PROSITE-ProRule" id="PRU00302"/>
    </source>
</evidence>
<dbReference type="EMBL" id="BRZM01005131">
    <property type="protein sequence ID" value="GLD61858.1"/>
    <property type="molecule type" value="Genomic_DNA"/>
</dbReference>
<dbReference type="InterPro" id="IPR035976">
    <property type="entry name" value="Sushi/SCR/CCP_sf"/>
</dbReference>
<dbReference type="PROSITE" id="PS50923">
    <property type="entry name" value="SUSHI"/>
    <property type="match status" value="2"/>
</dbReference>
<protein>
    <submittedName>
        <fullName evidence="8">Complement factor H-like protein</fullName>
    </submittedName>
</protein>
<keyword evidence="3" id="KW-0732">Signal</keyword>
<dbReference type="PANTHER" id="PTHR45785:SF2">
    <property type="entry name" value="COMPLEMENT FACTOR H-RELATED"/>
    <property type="match status" value="1"/>
</dbReference>
<dbReference type="InterPro" id="IPR051503">
    <property type="entry name" value="ComplSys_Reg/VirEntry_Med"/>
</dbReference>
<evidence type="ECO:0000313" key="9">
    <source>
        <dbReference type="Proteomes" id="UP001279410"/>
    </source>
</evidence>
<evidence type="ECO:0000313" key="8">
    <source>
        <dbReference type="EMBL" id="GLD61858.1"/>
    </source>
</evidence>
<comment type="subcellular location">
    <subcellularLocation>
        <location evidence="1">Virion</location>
    </subcellularLocation>
</comment>
<feature type="compositionally biased region" description="Gly residues" evidence="6">
    <location>
        <begin position="74"/>
        <end position="87"/>
    </location>
</feature>
<dbReference type="Gene3D" id="2.10.70.10">
    <property type="entry name" value="Complement Module, domain 1"/>
    <property type="match status" value="2"/>
</dbReference>
<keyword evidence="2 5" id="KW-0768">Sushi</keyword>
<organism evidence="8 9">
    <name type="scientific">Lates japonicus</name>
    <name type="common">Japanese lates</name>
    <dbReference type="NCBI Taxonomy" id="270547"/>
    <lineage>
        <taxon>Eukaryota</taxon>
        <taxon>Metazoa</taxon>
        <taxon>Chordata</taxon>
        <taxon>Craniata</taxon>
        <taxon>Vertebrata</taxon>
        <taxon>Euteleostomi</taxon>
        <taxon>Actinopterygii</taxon>
        <taxon>Neopterygii</taxon>
        <taxon>Teleostei</taxon>
        <taxon>Neoteleostei</taxon>
        <taxon>Acanthomorphata</taxon>
        <taxon>Carangaria</taxon>
        <taxon>Carangaria incertae sedis</taxon>
        <taxon>Centropomidae</taxon>
        <taxon>Lates</taxon>
    </lineage>
</organism>
<gene>
    <name evidence="8" type="ORF">AKAME5_002909700</name>
</gene>
<reference evidence="8" key="1">
    <citation type="submission" date="2022-08" db="EMBL/GenBank/DDBJ databases">
        <title>Genome sequencing of akame (Lates japonicus).</title>
        <authorList>
            <person name="Hashiguchi Y."/>
            <person name="Takahashi H."/>
        </authorList>
    </citation>
    <scope>NUCLEOTIDE SEQUENCE</scope>
    <source>
        <strain evidence="8">Kochi</strain>
    </source>
</reference>
<feature type="domain" description="Sushi" evidence="7">
    <location>
        <begin position="116"/>
        <end position="169"/>
    </location>
</feature>
<sequence>MATVLISWCIDEKACFPPTIPNAKYTENSNGWYEEGDTIRTTCDEGYEHKDRSATARCTNGTWSSLPICETGTGHGGSPEVGTGGGHTTSTGHGTQPGGGGSSTTSGSRTVYATINTCGKHPVVPNAVVVQVERMYLKYKCNSFYKQEGLDTVACYSDGTWSALPVCKEAFCVMKPGPYVYGLDISAAVYLKEGEQKVPCRWPDYSVAVLCTNGRITYTHCCSSYDHGRGVCRYITTRE</sequence>
<feature type="disulfide bond" evidence="5">
    <location>
        <begin position="15"/>
        <end position="58"/>
    </location>
</feature>
<dbReference type="AlphaFoldDB" id="A0AAD3MVE7"/>
<evidence type="ECO:0000256" key="4">
    <source>
        <dbReference type="ARBA" id="ARBA00023157"/>
    </source>
</evidence>
<keyword evidence="9" id="KW-1185">Reference proteome</keyword>
<feature type="domain" description="Sushi" evidence="7">
    <location>
        <begin position="13"/>
        <end position="71"/>
    </location>
</feature>
<evidence type="ECO:0000256" key="1">
    <source>
        <dbReference type="ARBA" id="ARBA00004328"/>
    </source>
</evidence>
<dbReference type="SMART" id="SM00032">
    <property type="entry name" value="CCP"/>
    <property type="match status" value="2"/>
</dbReference>
<comment type="caution">
    <text evidence="5">Lacks conserved residue(s) required for the propagation of feature annotation.</text>
</comment>
<dbReference type="CDD" id="cd00033">
    <property type="entry name" value="CCP"/>
    <property type="match status" value="1"/>
</dbReference>
<dbReference type="Pfam" id="PF00084">
    <property type="entry name" value="Sushi"/>
    <property type="match status" value="2"/>
</dbReference>
<dbReference type="PANTHER" id="PTHR45785">
    <property type="entry name" value="COMPLEMENT FACTOR H-RELATED"/>
    <property type="match status" value="1"/>
</dbReference>
<comment type="caution">
    <text evidence="8">The sequence shown here is derived from an EMBL/GenBank/DDBJ whole genome shotgun (WGS) entry which is preliminary data.</text>
</comment>
<evidence type="ECO:0000256" key="2">
    <source>
        <dbReference type="ARBA" id="ARBA00022659"/>
    </source>
</evidence>
<evidence type="ECO:0000256" key="6">
    <source>
        <dbReference type="SAM" id="MobiDB-lite"/>
    </source>
</evidence>
<dbReference type="InterPro" id="IPR000436">
    <property type="entry name" value="Sushi_SCR_CCP_dom"/>
</dbReference>
<dbReference type="Proteomes" id="UP001279410">
    <property type="component" value="Unassembled WGS sequence"/>
</dbReference>
<dbReference type="SUPFAM" id="SSF57535">
    <property type="entry name" value="Complement control module/SCR domain"/>
    <property type="match status" value="2"/>
</dbReference>
<keyword evidence="4 5" id="KW-1015">Disulfide bond</keyword>
<name>A0AAD3MVE7_LATJO</name>
<proteinExistence type="predicted"/>
<evidence type="ECO:0000259" key="7">
    <source>
        <dbReference type="PROSITE" id="PS50923"/>
    </source>
</evidence>
<accession>A0AAD3MVE7</accession>
<evidence type="ECO:0000256" key="3">
    <source>
        <dbReference type="ARBA" id="ARBA00022729"/>
    </source>
</evidence>
<feature type="region of interest" description="Disordered" evidence="6">
    <location>
        <begin position="74"/>
        <end position="106"/>
    </location>
</feature>